<dbReference type="PANTHER" id="PTHR42943:SF2">
    <property type="entry name" value="GLUTATHIONE S-TRANSFERASE KAPPA 1"/>
    <property type="match status" value="1"/>
</dbReference>
<dbReference type="GO" id="GO:0016491">
    <property type="term" value="F:oxidoreductase activity"/>
    <property type="evidence" value="ECO:0007669"/>
    <property type="project" value="InterPro"/>
</dbReference>
<dbReference type="AlphaFoldDB" id="A0A383F238"/>
<dbReference type="Pfam" id="PF01323">
    <property type="entry name" value="DSBA"/>
    <property type="match status" value="1"/>
</dbReference>
<sequence length="226" mass="26151">QRNRCVTVGESKTITMPFKIEFFGSLQSPYCYFALDRIEALMCDLRVQVVMHPVLPGVVRIPDTFADRSEMELAYFQKDVARTARFLNLPYDEPVPSPVNWIEGAGWIAGPDQGRINHLYNLLYQAHLLSKEYTLYAAMMRLIWSGHTPNWDDEQHLIGCLASCDLPANMIDQPNMLLPEAEHYFASNQQIMFDCGHWGVPMFTFHGEPFYGQDRLDQLRWRIENS</sequence>
<evidence type="ECO:0000313" key="2">
    <source>
        <dbReference type="EMBL" id="SVE62438.1"/>
    </source>
</evidence>
<dbReference type="InterPro" id="IPR001853">
    <property type="entry name" value="DSBA-like_thioredoxin_dom"/>
</dbReference>
<feature type="non-terminal residue" evidence="2">
    <location>
        <position position="1"/>
    </location>
</feature>
<dbReference type="SUPFAM" id="SSF52833">
    <property type="entry name" value="Thioredoxin-like"/>
    <property type="match status" value="1"/>
</dbReference>
<dbReference type="PANTHER" id="PTHR42943">
    <property type="entry name" value="GLUTATHIONE S-TRANSFERASE KAPPA"/>
    <property type="match status" value="1"/>
</dbReference>
<dbReference type="Gene3D" id="3.40.30.10">
    <property type="entry name" value="Glutaredoxin"/>
    <property type="match status" value="1"/>
</dbReference>
<evidence type="ECO:0000259" key="1">
    <source>
        <dbReference type="Pfam" id="PF01323"/>
    </source>
</evidence>
<dbReference type="InterPro" id="IPR051924">
    <property type="entry name" value="GST_Kappa/NadH"/>
</dbReference>
<organism evidence="2">
    <name type="scientific">marine metagenome</name>
    <dbReference type="NCBI Taxonomy" id="408172"/>
    <lineage>
        <taxon>unclassified sequences</taxon>
        <taxon>metagenomes</taxon>
        <taxon>ecological metagenomes</taxon>
    </lineage>
</organism>
<proteinExistence type="predicted"/>
<dbReference type="EMBL" id="UINC01230346">
    <property type="protein sequence ID" value="SVE62438.1"/>
    <property type="molecule type" value="Genomic_DNA"/>
</dbReference>
<name>A0A383F238_9ZZZZ</name>
<accession>A0A383F238</accession>
<dbReference type="InterPro" id="IPR036249">
    <property type="entry name" value="Thioredoxin-like_sf"/>
</dbReference>
<feature type="domain" description="DSBA-like thioredoxin" evidence="1">
    <location>
        <begin position="20"/>
        <end position="223"/>
    </location>
</feature>
<reference evidence="2" key="1">
    <citation type="submission" date="2018-05" db="EMBL/GenBank/DDBJ databases">
        <authorList>
            <person name="Lanie J.A."/>
            <person name="Ng W.-L."/>
            <person name="Kazmierczak K.M."/>
            <person name="Andrzejewski T.M."/>
            <person name="Davidsen T.M."/>
            <person name="Wayne K.J."/>
            <person name="Tettelin H."/>
            <person name="Glass J.I."/>
            <person name="Rusch D."/>
            <person name="Podicherti R."/>
            <person name="Tsui H.-C.T."/>
            <person name="Winkler M.E."/>
        </authorList>
    </citation>
    <scope>NUCLEOTIDE SEQUENCE</scope>
</reference>
<protein>
    <recommendedName>
        <fullName evidence="1">DSBA-like thioredoxin domain-containing protein</fullName>
    </recommendedName>
</protein>
<gene>
    <name evidence="2" type="ORF">METZ01_LOCUS515292</name>
</gene>